<evidence type="ECO:0000313" key="2">
    <source>
        <dbReference type="EMBL" id="VDD95246.1"/>
    </source>
</evidence>
<keyword evidence="3" id="KW-1185">Reference proteome</keyword>
<dbReference type="Proteomes" id="UP000274131">
    <property type="component" value="Unassembled WGS sequence"/>
</dbReference>
<reference evidence="2 3" key="2">
    <citation type="submission" date="2018-10" db="EMBL/GenBank/DDBJ databases">
        <authorList>
            <consortium name="Pathogen Informatics"/>
        </authorList>
    </citation>
    <scope>NUCLEOTIDE SEQUENCE [LARGE SCALE GENOMIC DNA]</scope>
</reference>
<name>A0A0N4VIK1_ENTVE</name>
<protein>
    <submittedName>
        <fullName evidence="4">Reverse transcriptase</fullName>
    </submittedName>
</protein>
<accession>A0A0N4VIK1</accession>
<dbReference type="EMBL" id="UXUI01010448">
    <property type="protein sequence ID" value="VDD95246.1"/>
    <property type="molecule type" value="Genomic_DNA"/>
</dbReference>
<evidence type="ECO:0000313" key="4">
    <source>
        <dbReference type="WBParaSite" id="EVEC_0001065401-mRNA-1"/>
    </source>
</evidence>
<keyword evidence="1" id="KW-1133">Transmembrane helix</keyword>
<sequence>MPHRKKADRDAESLPSSVKEASVIKRLLISASDIRVWTTKPPKQQESTSSITDTRLLHHQLNDYKAEQNAKRRWVILVDQMTKQFLLRRLPVAGKVFLALTLIPLRLK</sequence>
<proteinExistence type="predicted"/>
<dbReference type="AlphaFoldDB" id="A0A0N4VIK1"/>
<keyword evidence="1" id="KW-0812">Transmembrane</keyword>
<keyword evidence="1" id="KW-0472">Membrane</keyword>
<reference evidence="4" key="1">
    <citation type="submission" date="2017-02" db="UniProtKB">
        <authorList>
            <consortium name="WormBaseParasite"/>
        </authorList>
    </citation>
    <scope>IDENTIFICATION</scope>
</reference>
<evidence type="ECO:0000256" key="1">
    <source>
        <dbReference type="SAM" id="Phobius"/>
    </source>
</evidence>
<dbReference type="WBParaSite" id="EVEC_0001065401-mRNA-1">
    <property type="protein sequence ID" value="EVEC_0001065401-mRNA-1"/>
    <property type="gene ID" value="EVEC_0001065401"/>
</dbReference>
<gene>
    <name evidence="2" type="ORF">EVEC_LOCUS9997</name>
</gene>
<feature type="transmembrane region" description="Helical" evidence="1">
    <location>
        <begin position="90"/>
        <end position="107"/>
    </location>
</feature>
<evidence type="ECO:0000313" key="3">
    <source>
        <dbReference type="Proteomes" id="UP000274131"/>
    </source>
</evidence>
<organism evidence="4">
    <name type="scientific">Enterobius vermicularis</name>
    <name type="common">Human pinworm</name>
    <dbReference type="NCBI Taxonomy" id="51028"/>
    <lineage>
        <taxon>Eukaryota</taxon>
        <taxon>Metazoa</taxon>
        <taxon>Ecdysozoa</taxon>
        <taxon>Nematoda</taxon>
        <taxon>Chromadorea</taxon>
        <taxon>Rhabditida</taxon>
        <taxon>Spirurina</taxon>
        <taxon>Oxyuridomorpha</taxon>
        <taxon>Oxyuroidea</taxon>
        <taxon>Oxyuridae</taxon>
        <taxon>Enterobius</taxon>
    </lineage>
</organism>